<sequence>MRELVRVCEYIQDNFGRVTVPFLTAHGTSDGVTSSMSSSLLYEKASIVDKTLKLYDRMHHPLIQGEPDENADWVLEDMREWIDEKDDLPTKHKLRFGDDDREATCPRCGEEVETTTHALFFCKKIRAIWAKSYTLTPAPPIQSPTTQYIHPLPLVEEGAGHDSSRATDAEEAEAVSVICGMRAALSLGLERVILLTDCRRLVCAFESGSDDLSWRALSLTPDMLGLASLFSDFHFQHFSRSLNGEAHALAARVNSLCKLCH</sequence>
<dbReference type="InterPro" id="IPR044730">
    <property type="entry name" value="RNase_H-like_dom_plant"/>
</dbReference>
<accession>A0A7J7NJW2</accession>
<protein>
    <recommendedName>
        <fullName evidence="5">RNase H type-1 domain-containing protein</fullName>
    </recommendedName>
</protein>
<dbReference type="Gene3D" id="3.30.420.10">
    <property type="entry name" value="Ribonuclease H-like superfamily/Ribonuclease H"/>
    <property type="match status" value="1"/>
</dbReference>
<dbReference type="InterPro" id="IPR036397">
    <property type="entry name" value="RNaseH_sf"/>
</dbReference>
<dbReference type="PANTHER" id="PTHR11614">
    <property type="entry name" value="PHOSPHOLIPASE-RELATED"/>
    <property type="match status" value="1"/>
</dbReference>
<dbReference type="Pfam" id="PF13456">
    <property type="entry name" value="RVT_3"/>
    <property type="match status" value="1"/>
</dbReference>
<organism evidence="3 4">
    <name type="scientific">Kingdonia uniflora</name>
    <dbReference type="NCBI Taxonomy" id="39325"/>
    <lineage>
        <taxon>Eukaryota</taxon>
        <taxon>Viridiplantae</taxon>
        <taxon>Streptophyta</taxon>
        <taxon>Embryophyta</taxon>
        <taxon>Tracheophyta</taxon>
        <taxon>Spermatophyta</taxon>
        <taxon>Magnoliopsida</taxon>
        <taxon>Ranunculales</taxon>
        <taxon>Circaeasteraceae</taxon>
        <taxon>Kingdonia</taxon>
    </lineage>
</organism>
<gene>
    <name evidence="3" type="ORF">GIB67_043125</name>
</gene>
<dbReference type="InterPro" id="IPR022742">
    <property type="entry name" value="Hydrolase_4"/>
</dbReference>
<feature type="domain" description="RNase H type-1" evidence="2">
    <location>
        <begin position="164"/>
        <end position="252"/>
    </location>
</feature>
<dbReference type="Pfam" id="PF12146">
    <property type="entry name" value="Hydrolase_4"/>
    <property type="match status" value="1"/>
</dbReference>
<dbReference type="GO" id="GO:0003676">
    <property type="term" value="F:nucleic acid binding"/>
    <property type="evidence" value="ECO:0007669"/>
    <property type="project" value="InterPro"/>
</dbReference>
<dbReference type="OrthoDB" id="2498029at2759"/>
<dbReference type="Gene3D" id="3.40.50.1820">
    <property type="entry name" value="alpha/beta hydrolase"/>
    <property type="match status" value="1"/>
</dbReference>
<dbReference type="EMBL" id="JACGCM010000760">
    <property type="protein sequence ID" value="KAF6167264.1"/>
    <property type="molecule type" value="Genomic_DNA"/>
</dbReference>
<dbReference type="InterPro" id="IPR029058">
    <property type="entry name" value="AB_hydrolase_fold"/>
</dbReference>
<comment type="caution">
    <text evidence="3">The sequence shown here is derived from an EMBL/GenBank/DDBJ whole genome shotgun (WGS) entry which is preliminary data.</text>
</comment>
<evidence type="ECO:0000313" key="3">
    <source>
        <dbReference type="EMBL" id="KAF6167264.1"/>
    </source>
</evidence>
<dbReference type="Proteomes" id="UP000541444">
    <property type="component" value="Unassembled WGS sequence"/>
</dbReference>
<evidence type="ECO:0000259" key="2">
    <source>
        <dbReference type="Pfam" id="PF13456"/>
    </source>
</evidence>
<dbReference type="InterPro" id="IPR002156">
    <property type="entry name" value="RNaseH_domain"/>
</dbReference>
<evidence type="ECO:0008006" key="5">
    <source>
        <dbReference type="Google" id="ProtNLM"/>
    </source>
</evidence>
<feature type="domain" description="Serine aminopeptidase S33" evidence="1">
    <location>
        <begin position="2"/>
        <end position="67"/>
    </location>
</feature>
<evidence type="ECO:0000313" key="4">
    <source>
        <dbReference type="Proteomes" id="UP000541444"/>
    </source>
</evidence>
<feature type="non-terminal residue" evidence="3">
    <location>
        <position position="1"/>
    </location>
</feature>
<keyword evidence="4" id="KW-1185">Reference proteome</keyword>
<dbReference type="SUPFAM" id="SSF53474">
    <property type="entry name" value="alpha/beta-Hydrolases"/>
    <property type="match status" value="1"/>
</dbReference>
<dbReference type="AlphaFoldDB" id="A0A7J7NJW2"/>
<reference evidence="3 4" key="1">
    <citation type="journal article" date="2020" name="IScience">
        <title>Genome Sequencing of the Endangered Kingdonia uniflora (Circaeasteraceae, Ranunculales) Reveals Potential Mechanisms of Evolutionary Specialization.</title>
        <authorList>
            <person name="Sun Y."/>
            <person name="Deng T."/>
            <person name="Zhang A."/>
            <person name="Moore M.J."/>
            <person name="Landis J.B."/>
            <person name="Lin N."/>
            <person name="Zhang H."/>
            <person name="Zhang X."/>
            <person name="Huang J."/>
            <person name="Zhang X."/>
            <person name="Sun H."/>
            <person name="Wang H."/>
        </authorList>
    </citation>
    <scope>NUCLEOTIDE SEQUENCE [LARGE SCALE GENOMIC DNA]</scope>
    <source>
        <strain evidence="3">TB1705</strain>
        <tissue evidence="3">Leaf</tissue>
    </source>
</reference>
<evidence type="ECO:0000259" key="1">
    <source>
        <dbReference type="Pfam" id="PF12146"/>
    </source>
</evidence>
<proteinExistence type="predicted"/>
<dbReference type="CDD" id="cd06222">
    <property type="entry name" value="RNase_H_like"/>
    <property type="match status" value="1"/>
</dbReference>
<name>A0A7J7NJW2_9MAGN</name>
<dbReference type="InterPro" id="IPR051044">
    <property type="entry name" value="MAG_DAG_Lipase"/>
</dbReference>
<dbReference type="GO" id="GO:0004523">
    <property type="term" value="F:RNA-DNA hybrid ribonuclease activity"/>
    <property type="evidence" value="ECO:0007669"/>
    <property type="project" value="InterPro"/>
</dbReference>